<organism evidence="1">
    <name type="scientific">viral metagenome</name>
    <dbReference type="NCBI Taxonomy" id="1070528"/>
    <lineage>
        <taxon>unclassified sequences</taxon>
        <taxon>metagenomes</taxon>
        <taxon>organismal metagenomes</taxon>
    </lineage>
</organism>
<evidence type="ECO:0000313" key="1">
    <source>
        <dbReference type="EMBL" id="QJI03799.1"/>
    </source>
</evidence>
<dbReference type="AlphaFoldDB" id="A0A6M3Y0N4"/>
<accession>A0A6M3Y0N4</accession>
<dbReference type="EMBL" id="MT145120">
    <property type="protein sequence ID" value="QJI03799.1"/>
    <property type="molecule type" value="Genomic_DNA"/>
</dbReference>
<reference evidence="1" key="1">
    <citation type="submission" date="2020-03" db="EMBL/GenBank/DDBJ databases">
        <title>The deep terrestrial virosphere.</title>
        <authorList>
            <person name="Holmfeldt K."/>
            <person name="Nilsson E."/>
            <person name="Simone D."/>
            <person name="Lopez-Fernandez M."/>
            <person name="Wu X."/>
            <person name="de Brujin I."/>
            <person name="Lundin D."/>
            <person name="Andersson A."/>
            <person name="Bertilsson S."/>
            <person name="Dopson M."/>
        </authorList>
    </citation>
    <scope>NUCLEOTIDE SEQUENCE</scope>
    <source>
        <strain evidence="1">TM448B05000</strain>
    </source>
</reference>
<gene>
    <name evidence="1" type="ORF">TM448B05000_0008</name>
</gene>
<sequence length="48" mass="5436">MKKVMRLGVVMPDKGHCKHSDYGNCKLPDKEGQTCIGYEVCDDYEGKE</sequence>
<protein>
    <submittedName>
        <fullName evidence="1">Uncharacterized protein</fullName>
    </submittedName>
</protein>
<name>A0A6M3Y0N4_9ZZZZ</name>
<proteinExistence type="predicted"/>